<name>A0ABP0BZ99_9PEZI</name>
<reference evidence="9 10" key="1">
    <citation type="submission" date="2024-01" db="EMBL/GenBank/DDBJ databases">
        <authorList>
            <person name="Allen C."/>
            <person name="Tagirdzhanova G."/>
        </authorList>
    </citation>
    <scope>NUCLEOTIDE SEQUENCE [LARGE SCALE GENOMIC DNA]</scope>
</reference>
<feature type="compositionally biased region" description="Low complexity" evidence="8">
    <location>
        <begin position="392"/>
        <end position="402"/>
    </location>
</feature>
<evidence type="ECO:0000256" key="6">
    <source>
        <dbReference type="ARBA" id="ARBA00022801"/>
    </source>
</evidence>
<dbReference type="InterPro" id="IPR032466">
    <property type="entry name" value="Metal_Hydrolase"/>
</dbReference>
<feature type="compositionally biased region" description="Polar residues" evidence="8">
    <location>
        <begin position="16"/>
        <end position="32"/>
    </location>
</feature>
<feature type="region of interest" description="Disordered" evidence="8">
    <location>
        <begin position="392"/>
        <end position="430"/>
    </location>
</feature>
<dbReference type="PROSITE" id="PS00485">
    <property type="entry name" value="A_DEAMINASE"/>
    <property type="match status" value="1"/>
</dbReference>
<dbReference type="Pfam" id="PF19326">
    <property type="entry name" value="AMP_deaminase"/>
    <property type="match status" value="1"/>
</dbReference>
<evidence type="ECO:0000256" key="2">
    <source>
        <dbReference type="ARBA" id="ARBA00004955"/>
    </source>
</evidence>
<feature type="region of interest" description="Disordered" evidence="8">
    <location>
        <begin position="1119"/>
        <end position="1177"/>
    </location>
</feature>
<feature type="compositionally biased region" description="Polar residues" evidence="8">
    <location>
        <begin position="1059"/>
        <end position="1074"/>
    </location>
</feature>
<dbReference type="EMBL" id="CAWUHC010000052">
    <property type="protein sequence ID" value="CAK7225055.1"/>
    <property type="molecule type" value="Genomic_DNA"/>
</dbReference>
<evidence type="ECO:0000313" key="10">
    <source>
        <dbReference type="Proteomes" id="UP001642406"/>
    </source>
</evidence>
<organism evidence="9 10">
    <name type="scientific">Sporothrix bragantina</name>
    <dbReference type="NCBI Taxonomy" id="671064"/>
    <lineage>
        <taxon>Eukaryota</taxon>
        <taxon>Fungi</taxon>
        <taxon>Dikarya</taxon>
        <taxon>Ascomycota</taxon>
        <taxon>Pezizomycotina</taxon>
        <taxon>Sordariomycetes</taxon>
        <taxon>Sordariomycetidae</taxon>
        <taxon>Ophiostomatales</taxon>
        <taxon>Ophiostomataceae</taxon>
        <taxon>Sporothrix</taxon>
    </lineage>
</organism>
<dbReference type="PANTHER" id="PTHR11359">
    <property type="entry name" value="AMP DEAMINASE"/>
    <property type="match status" value="1"/>
</dbReference>
<evidence type="ECO:0000256" key="5">
    <source>
        <dbReference type="ARBA" id="ARBA00022723"/>
    </source>
</evidence>
<keyword evidence="10" id="KW-1185">Reference proteome</keyword>
<comment type="pathway">
    <text evidence="2">Purine metabolism; IMP biosynthesis via salvage pathway; IMP from AMP: step 1/1.</text>
</comment>
<feature type="region of interest" description="Disordered" evidence="8">
    <location>
        <begin position="974"/>
        <end position="1076"/>
    </location>
</feature>
<protein>
    <recommendedName>
        <fullName evidence="4">AMP deaminase</fullName>
        <ecNumber evidence="4">3.5.4.6</ecNumber>
    </recommendedName>
</protein>
<dbReference type="Gene3D" id="4.10.800.20">
    <property type="match status" value="1"/>
</dbReference>
<dbReference type="Proteomes" id="UP001642406">
    <property type="component" value="Unassembled WGS sequence"/>
</dbReference>
<dbReference type="NCBIfam" id="TIGR01429">
    <property type="entry name" value="AMP_deaminase"/>
    <property type="match status" value="1"/>
</dbReference>
<feature type="compositionally biased region" description="Polar residues" evidence="8">
    <location>
        <begin position="1042"/>
        <end position="1051"/>
    </location>
</feature>
<evidence type="ECO:0000313" key="9">
    <source>
        <dbReference type="EMBL" id="CAK7225055.1"/>
    </source>
</evidence>
<sequence length="1177" mass="129037">MAAPRRNHGFAHGELSSRSTSNSPPNFASNYLGSALHDSDGDDVHEDEQHSYFVNEDDGSKAHKGRHHPRASFTAGGDVTPSEERPTAGYTLDDEDDDPEELLPTPSATAALQEGMLPRDMPKRSAYYDPVADRQMSQSDAKLFYQLSQLDLQKAALQQQQQQQLLQHQTPTGSPVIQGAAGQGVDATGGHGIPPRSPLGSNARFSDSIPRPSTSGGASHGFGQGAGVGVVDMHDAASVSQMAVDGSVLGGGVGGGSALDMDTGPDIFSAGLAPDFNAGVAAAGVASGASGLSIGEPQGIGSTSYADADPQITSELTSIFKNIQKVIDLRHKYIRLSLQGPMDNPKDDPNWNIYPPPPEPVWSADQDASGTTANGTRAANSVNNSLANSLVLPQQQQQPQQQTEAPKKPNKRRKPGQDIGEDFDLEDLQPLPGESELTFRLDDNGVYQVFENDKAAAVDTPIISVPTLREFYMDLEPILSVSADGPSKSFAYRRLQYLEGKFGLYTLLNEYQETADTKRVPHRDFYNVRKVDTHVHHSACMNQKHLLRFIKSKMKKCPDEVVLFRDGKHLTLAEVFESINLTAYDLSIDTLDMHAHTDTFHRFDKFNLKYNPIGESRLRTIFLKTDNDIEGRYLAEITKEVISDMESSKYQMAEWRISIYGKSINEWEKLAAWVVDNKLFSHNVRWLIQIPRLYDVYKATGLMQSFEQVIKNVFEPLFEATKNPQKYPKLHIFLQRVIGFDSVDDESKVERRLYKKFPVPKEWSSGQNPPYSYWIYYLFANMATLNAWRKQRGFNTFLLRPHCGEAGDPEHLAVALLCSHSISHGLLLRKVPLLQYIFYLEQIGIAMSPLSNNALFLAYERNPFHQYFKRGLNVSLSTDDPLQFAFTKEPLIEEYAVAAQIYKLSPVDMCELAKNSVVQSGYEFAVKQQWLGPDFYKPGIAGNTMVKTNVPDRRQHFRYSTLREEWQMIEKYTQAAPPARSTENSNGVPLDSISAGNTAPGSPSLSLKTSVTAPMPNSPSPVMATGPATGPSFMPLPAAAQSLPQLSDAAQSSTSTTTLNTPGVASTGAISTATGGPILTSPVALSRESTWPADAPTAAGAGSSSASVSGGIVDPNVHLSGTEPRYFPGVATRSQRRNSVRKNSYHEMDDGSGTGLVSRLRKMGSFGAQDEEVDEEV</sequence>
<evidence type="ECO:0000256" key="8">
    <source>
        <dbReference type="SAM" id="MobiDB-lite"/>
    </source>
</evidence>
<comment type="similarity">
    <text evidence="3">Belongs to the metallo-dependent hydrolases superfamily. Adenosine and AMP deaminases family.</text>
</comment>
<dbReference type="Gene3D" id="3.20.20.140">
    <property type="entry name" value="Metal-dependent hydrolases"/>
    <property type="match status" value="1"/>
</dbReference>
<comment type="cofactor">
    <cofactor evidence="1">
        <name>Zn(2+)</name>
        <dbReference type="ChEBI" id="CHEBI:29105"/>
    </cofactor>
</comment>
<feature type="compositionally biased region" description="Polar residues" evidence="8">
    <location>
        <begin position="994"/>
        <end position="1012"/>
    </location>
</feature>
<dbReference type="InterPro" id="IPR006329">
    <property type="entry name" value="AMPD"/>
</dbReference>
<feature type="compositionally biased region" description="Acidic residues" evidence="8">
    <location>
        <begin position="92"/>
        <end position="101"/>
    </location>
</feature>
<accession>A0ABP0BZ99</accession>
<proteinExistence type="inferred from homology"/>
<dbReference type="CDD" id="cd01319">
    <property type="entry name" value="AMPD"/>
    <property type="match status" value="1"/>
</dbReference>
<keyword evidence="7" id="KW-0862">Zinc</keyword>
<gene>
    <name evidence="9" type="primary">AMD1</name>
    <name evidence="9" type="ORF">SBRCBS47491_005761</name>
</gene>
<dbReference type="GO" id="GO:0003876">
    <property type="term" value="F:AMP deaminase activity"/>
    <property type="evidence" value="ECO:0007669"/>
    <property type="project" value="UniProtKB-EC"/>
</dbReference>
<dbReference type="InterPro" id="IPR006650">
    <property type="entry name" value="A/AMP_deam_AS"/>
</dbReference>
<keyword evidence="6 9" id="KW-0378">Hydrolase</keyword>
<comment type="caution">
    <text evidence="9">The sequence shown here is derived from an EMBL/GenBank/DDBJ whole genome shotgun (WGS) entry which is preliminary data.</text>
</comment>
<dbReference type="EC" id="3.5.4.6" evidence="4"/>
<evidence type="ECO:0000256" key="1">
    <source>
        <dbReference type="ARBA" id="ARBA00001947"/>
    </source>
</evidence>
<dbReference type="SUPFAM" id="SSF51556">
    <property type="entry name" value="Metallo-dependent hydrolases"/>
    <property type="match status" value="1"/>
</dbReference>
<keyword evidence="5" id="KW-0479">Metal-binding</keyword>
<evidence type="ECO:0000256" key="7">
    <source>
        <dbReference type="ARBA" id="ARBA00022833"/>
    </source>
</evidence>
<evidence type="ECO:0000256" key="3">
    <source>
        <dbReference type="ARBA" id="ARBA00006676"/>
    </source>
</evidence>
<evidence type="ECO:0000256" key="4">
    <source>
        <dbReference type="ARBA" id="ARBA00012775"/>
    </source>
</evidence>
<feature type="region of interest" description="Disordered" evidence="8">
    <location>
        <begin position="1"/>
        <end position="124"/>
    </location>
</feature>
<feature type="region of interest" description="Disordered" evidence="8">
    <location>
        <begin position="340"/>
        <end position="379"/>
    </location>
</feature>
<feature type="compositionally biased region" description="Polar residues" evidence="8">
    <location>
        <begin position="366"/>
        <end position="377"/>
    </location>
</feature>
<dbReference type="PANTHER" id="PTHR11359:SF0">
    <property type="entry name" value="AMP DEAMINASE"/>
    <property type="match status" value="1"/>
</dbReference>